<evidence type="ECO:0000256" key="1">
    <source>
        <dbReference type="SAM" id="MobiDB-lite"/>
    </source>
</evidence>
<organism evidence="2">
    <name type="scientific">Phytophthora nicotianae</name>
    <name type="common">Potato buckeye rot agent</name>
    <name type="synonym">Phytophthora parasitica</name>
    <dbReference type="NCBI Taxonomy" id="4792"/>
    <lineage>
        <taxon>Eukaryota</taxon>
        <taxon>Sar</taxon>
        <taxon>Stramenopiles</taxon>
        <taxon>Oomycota</taxon>
        <taxon>Peronosporomycetes</taxon>
        <taxon>Peronosporales</taxon>
        <taxon>Peronosporaceae</taxon>
        <taxon>Phytophthora</taxon>
    </lineage>
</organism>
<accession>W2LCX7</accession>
<feature type="compositionally biased region" description="Basic residues" evidence="1">
    <location>
        <begin position="88"/>
        <end position="99"/>
    </location>
</feature>
<feature type="non-terminal residue" evidence="2">
    <location>
        <position position="1"/>
    </location>
</feature>
<reference evidence="2" key="1">
    <citation type="submission" date="2013-11" db="EMBL/GenBank/DDBJ databases">
        <title>The Genome Sequence of Phytophthora parasitica CHvinca01.</title>
        <authorList>
            <consortium name="The Broad Institute Genomics Platform"/>
            <person name="Russ C."/>
            <person name="Tyler B."/>
            <person name="Panabieres F."/>
            <person name="Shan W."/>
            <person name="Tripathy S."/>
            <person name="Grunwald N."/>
            <person name="Machado M."/>
            <person name="Johnson C.S."/>
            <person name="Arredondo F."/>
            <person name="Hong C."/>
            <person name="Coffey M."/>
            <person name="Young S.K."/>
            <person name="Zeng Q."/>
            <person name="Gargeya S."/>
            <person name="Fitzgerald M."/>
            <person name="Abouelleil A."/>
            <person name="Alvarado L."/>
            <person name="Chapman S.B."/>
            <person name="Gainer-Dewar J."/>
            <person name="Goldberg J."/>
            <person name="Griggs A."/>
            <person name="Gujja S."/>
            <person name="Hansen M."/>
            <person name="Howarth C."/>
            <person name="Imamovic A."/>
            <person name="Ireland A."/>
            <person name="Larimer J."/>
            <person name="McCowan C."/>
            <person name="Murphy C."/>
            <person name="Pearson M."/>
            <person name="Poon T.W."/>
            <person name="Priest M."/>
            <person name="Roberts A."/>
            <person name="Saif S."/>
            <person name="Shea T."/>
            <person name="Sykes S."/>
            <person name="Wortman J."/>
            <person name="Nusbaum C."/>
            <person name="Birren B."/>
        </authorList>
    </citation>
    <scope>NUCLEOTIDE SEQUENCE [LARGE SCALE GENOMIC DNA]</scope>
    <source>
        <strain evidence="2">CHvinca01</strain>
    </source>
</reference>
<dbReference type="AlphaFoldDB" id="W2LCX7"/>
<feature type="region of interest" description="Disordered" evidence="1">
    <location>
        <begin position="59"/>
        <end position="99"/>
    </location>
</feature>
<protein>
    <submittedName>
        <fullName evidence="2">Uncharacterized protein</fullName>
    </submittedName>
</protein>
<evidence type="ECO:0000313" key="2">
    <source>
        <dbReference type="EMBL" id="ETL95231.1"/>
    </source>
</evidence>
<name>W2LCX7_PHYNI</name>
<proteinExistence type="predicted"/>
<sequence>LRQALRVRSRARDLCHSPGVRVPASQHKDRRLRTRAVMKPPRPAKPAARPLHPRAMLAAQPRPLPVRPEARLQLRRARPAVTRPAATRPRRRQERRLPRRAAARLLFRARARAASFVFAETRWLDVPVSVCVL</sequence>
<dbReference type="Proteomes" id="UP000054423">
    <property type="component" value="Unassembled WGS sequence"/>
</dbReference>
<gene>
    <name evidence="2" type="ORF">L917_06937</name>
</gene>
<dbReference type="EMBL" id="KI679153">
    <property type="protein sequence ID" value="ETL95231.1"/>
    <property type="molecule type" value="Genomic_DNA"/>
</dbReference>